<comment type="pathway">
    <text evidence="2">Carbohydrate acid metabolism; 2-dehydro-3-deoxy-D-gluconate degradation; D-glyceraldehyde 3-phosphate and pyruvate from 2-dehydro-3-deoxy-D-gluconate: step 2/2.</text>
</comment>
<dbReference type="Pfam" id="PF01081">
    <property type="entry name" value="Aldolase"/>
    <property type="match status" value="1"/>
</dbReference>
<dbReference type="PANTHER" id="PTHR30246">
    <property type="entry name" value="2-KETO-3-DEOXY-6-PHOSPHOGLUCONATE ALDOLASE"/>
    <property type="match status" value="1"/>
</dbReference>
<comment type="subunit">
    <text evidence="4">Homotrimer.</text>
</comment>
<dbReference type="InterPro" id="IPR031337">
    <property type="entry name" value="KDPG/KHG_AS_1"/>
</dbReference>
<dbReference type="EC" id="4.1.2.14" evidence="5"/>
<evidence type="ECO:0000256" key="7">
    <source>
        <dbReference type="ARBA" id="ARBA00023270"/>
    </source>
</evidence>
<evidence type="ECO:0000256" key="9">
    <source>
        <dbReference type="SAM" id="MobiDB-lite"/>
    </source>
</evidence>
<keyword evidence="6 10" id="KW-0456">Lyase</keyword>
<dbReference type="PANTHER" id="PTHR30246:SF1">
    <property type="entry name" value="2-DEHYDRO-3-DEOXY-6-PHOSPHOGALACTONATE ALDOLASE-RELATED"/>
    <property type="match status" value="1"/>
</dbReference>
<gene>
    <name evidence="10" type="primary">eda</name>
    <name evidence="10" type="ORF">FPL11_04025</name>
</gene>
<dbReference type="PROSITE" id="PS00159">
    <property type="entry name" value="ALDOLASE_KDPG_KHG_1"/>
    <property type="match status" value="1"/>
</dbReference>
<evidence type="ECO:0000256" key="6">
    <source>
        <dbReference type="ARBA" id="ARBA00023239"/>
    </source>
</evidence>
<evidence type="ECO:0000313" key="11">
    <source>
        <dbReference type="Proteomes" id="UP000316688"/>
    </source>
</evidence>
<keyword evidence="7" id="KW-0704">Schiff base</keyword>
<dbReference type="InterPro" id="IPR000887">
    <property type="entry name" value="Aldlse_KDPG_KHG"/>
</dbReference>
<name>A0A557RJB6_9GAMM</name>
<accession>A0A557RJB6</accession>
<evidence type="ECO:0000313" key="10">
    <source>
        <dbReference type="EMBL" id="TVO65262.1"/>
    </source>
</evidence>
<dbReference type="RefSeq" id="WP_144347521.1">
    <property type="nucleotide sequence ID" value="NZ_VMKP01000002.1"/>
</dbReference>
<dbReference type="SUPFAM" id="SSF51569">
    <property type="entry name" value="Aldolase"/>
    <property type="match status" value="1"/>
</dbReference>
<dbReference type="NCBIfam" id="NF004325">
    <property type="entry name" value="PRK05718.1"/>
    <property type="match status" value="1"/>
</dbReference>
<evidence type="ECO:0000256" key="2">
    <source>
        <dbReference type="ARBA" id="ARBA00004736"/>
    </source>
</evidence>
<sequence length="239" mass="24645">MTMQSLMARSPVIPVVRIETASRAPALARALLAGGVSVIEVTLRTAAALEAVAAIARDVPDMAVGAGTVTAPDQVQQAHDAGARFLVSPGYADAVNAAAERAALPLLPGVATATELMRAQADGFKQLKFFPAVPSGGIAALEAFAGPFPALRFCPTGGVHSGNYLDFLQLANVPCVGGSWLTPVETIESGDWAHIEALAAHAVTARRRETAAGRPLTADEGWQSWAGEEDPGSADEALR</sequence>
<reference evidence="10 11" key="1">
    <citation type="submission" date="2019-07" db="EMBL/GenBank/DDBJ databases">
        <title>Reclasification of Spiribacter aquaticus.</title>
        <authorList>
            <person name="Leon M.J."/>
            <person name="Sanchez-Porro C."/>
            <person name="Ventosa A."/>
        </authorList>
    </citation>
    <scope>NUCLEOTIDE SEQUENCE [LARGE SCALE GENOMIC DNA]</scope>
    <source>
        <strain evidence="10 11">SP30</strain>
    </source>
</reference>
<dbReference type="GO" id="GO:0008675">
    <property type="term" value="F:2-dehydro-3-deoxy-phosphogluconate aldolase activity"/>
    <property type="evidence" value="ECO:0007669"/>
    <property type="project" value="UniProtKB-EC"/>
</dbReference>
<dbReference type="Gene3D" id="3.20.20.70">
    <property type="entry name" value="Aldolase class I"/>
    <property type="match status" value="1"/>
</dbReference>
<evidence type="ECO:0000256" key="3">
    <source>
        <dbReference type="ARBA" id="ARBA00006906"/>
    </source>
</evidence>
<dbReference type="EMBL" id="VMKP01000002">
    <property type="protein sequence ID" value="TVO65262.1"/>
    <property type="molecule type" value="Genomic_DNA"/>
</dbReference>
<organism evidence="10 11">
    <name type="scientific">Spiribacter aquaticus</name>
    <dbReference type="NCBI Taxonomy" id="1935996"/>
    <lineage>
        <taxon>Bacteria</taxon>
        <taxon>Pseudomonadati</taxon>
        <taxon>Pseudomonadota</taxon>
        <taxon>Gammaproteobacteria</taxon>
        <taxon>Chromatiales</taxon>
        <taxon>Ectothiorhodospiraceae</taxon>
        <taxon>Spiribacter</taxon>
    </lineage>
</organism>
<keyword evidence="11" id="KW-1185">Reference proteome</keyword>
<comment type="similarity">
    <text evidence="3">Belongs to the KHG/KDPG aldolase family.</text>
</comment>
<dbReference type="InterPro" id="IPR013785">
    <property type="entry name" value="Aldolase_TIM"/>
</dbReference>
<evidence type="ECO:0000256" key="8">
    <source>
        <dbReference type="ARBA" id="ARBA00023277"/>
    </source>
</evidence>
<dbReference type="AlphaFoldDB" id="A0A557RJB6"/>
<comment type="caution">
    <text evidence="10">The sequence shown here is derived from an EMBL/GenBank/DDBJ whole genome shotgun (WGS) entry which is preliminary data.</text>
</comment>
<evidence type="ECO:0000256" key="5">
    <source>
        <dbReference type="ARBA" id="ARBA00013063"/>
    </source>
</evidence>
<dbReference type="NCBIfam" id="TIGR01182">
    <property type="entry name" value="eda"/>
    <property type="match status" value="1"/>
</dbReference>
<comment type="catalytic activity">
    <reaction evidence="1">
        <text>2-dehydro-3-deoxy-6-phospho-D-gluconate = D-glyceraldehyde 3-phosphate + pyruvate</text>
        <dbReference type="Rhea" id="RHEA:17089"/>
        <dbReference type="ChEBI" id="CHEBI:15361"/>
        <dbReference type="ChEBI" id="CHEBI:57569"/>
        <dbReference type="ChEBI" id="CHEBI:59776"/>
        <dbReference type="EC" id="4.1.2.14"/>
    </reaction>
</comment>
<evidence type="ECO:0000256" key="4">
    <source>
        <dbReference type="ARBA" id="ARBA00011233"/>
    </source>
</evidence>
<evidence type="ECO:0000256" key="1">
    <source>
        <dbReference type="ARBA" id="ARBA00000654"/>
    </source>
</evidence>
<dbReference type="Proteomes" id="UP000316688">
    <property type="component" value="Unassembled WGS sequence"/>
</dbReference>
<dbReference type="CDD" id="cd00452">
    <property type="entry name" value="KDPG_aldolase"/>
    <property type="match status" value="1"/>
</dbReference>
<dbReference type="InterPro" id="IPR031338">
    <property type="entry name" value="KDPG/KHG_AS_2"/>
</dbReference>
<protein>
    <recommendedName>
        <fullName evidence="5">2-dehydro-3-deoxy-phosphogluconate aldolase</fullName>
        <ecNumber evidence="5">4.1.2.14</ecNumber>
    </recommendedName>
</protein>
<feature type="region of interest" description="Disordered" evidence="9">
    <location>
        <begin position="211"/>
        <end position="239"/>
    </location>
</feature>
<keyword evidence="8" id="KW-0119">Carbohydrate metabolism</keyword>
<proteinExistence type="inferred from homology"/>
<dbReference type="PROSITE" id="PS00160">
    <property type="entry name" value="ALDOLASE_KDPG_KHG_2"/>
    <property type="match status" value="1"/>
</dbReference>